<reference evidence="1 2" key="1">
    <citation type="submission" date="2014-05" db="EMBL/GenBank/DDBJ databases">
        <title>Draft Genome Sequence of Kitasatospora cheerisanensis KCTC 2395.</title>
        <authorList>
            <person name="Nam D.H."/>
        </authorList>
    </citation>
    <scope>NUCLEOTIDE SEQUENCE [LARGE SCALE GENOMIC DNA]</scope>
    <source>
        <strain evidence="1 2">KCTC 2395</strain>
    </source>
</reference>
<dbReference type="HOGENOM" id="CLU_680854_0_0_11"/>
<dbReference type="Proteomes" id="UP000027178">
    <property type="component" value="Unassembled WGS sequence"/>
</dbReference>
<name>A0A066YIH6_9ACTN</name>
<gene>
    <name evidence="1" type="ORF">KCH_69150</name>
</gene>
<dbReference type="Pfam" id="PF14025">
    <property type="entry name" value="DUF4241"/>
    <property type="match status" value="1"/>
</dbReference>
<dbReference type="OrthoDB" id="9789980at2"/>
<evidence type="ECO:0008006" key="3">
    <source>
        <dbReference type="Google" id="ProtNLM"/>
    </source>
</evidence>
<comment type="caution">
    <text evidence="1">The sequence shown here is derived from an EMBL/GenBank/DDBJ whole genome shotgun (WGS) entry which is preliminary data.</text>
</comment>
<keyword evidence="2" id="KW-1185">Reference proteome</keyword>
<evidence type="ECO:0000313" key="1">
    <source>
        <dbReference type="EMBL" id="KDN81283.1"/>
    </source>
</evidence>
<dbReference type="EMBL" id="JNBY01000148">
    <property type="protein sequence ID" value="KDN81283.1"/>
    <property type="molecule type" value="Genomic_DNA"/>
</dbReference>
<dbReference type="PATRIC" id="fig|1348663.4.peg.6693"/>
<sequence length="445" mass="48332">MVSEAPQGRTAVAAVYGDGWDGATRTTVRPLSKADAARRDAAGEPYSVVFLPAGRSVPTAILHVARAEGYLEFQRLDAAGRRVLEADLRALESGRLFLRQLIEWRYEQETLPDRSDEAWRRTVDLYPDGRGGQAVHPRGTHGGSTHTAAELPGALRWLPAPEFDCWEPLLTAPQFGFQDGLAVVEEEHSPETPPSLAAAEPFGWCPPRPLDPPPIDELFTPGLRFTHPHRPGPLTVDPIRTVTEISLPDGILAICDPSYLPHDTDGDPMGLQLPPGVYPVQETGAEYHDEMFGRQFTARTRFAVRLLVSERPTTTWTMAVPAGEDARLLRDGHCYGFDVDSATGCFVEAAARTGLGQRLRHALTTGPETGAETGVQTGVRTFDGGYSRLTDDATGADLVAFALGGDGVYPVWVGRDSAGDITAVVVAEIYEIGCLEPLDRRPEHR</sequence>
<evidence type="ECO:0000313" key="2">
    <source>
        <dbReference type="Proteomes" id="UP000027178"/>
    </source>
</evidence>
<organism evidence="1 2">
    <name type="scientific">Kitasatospora cheerisanensis KCTC 2395</name>
    <dbReference type="NCBI Taxonomy" id="1348663"/>
    <lineage>
        <taxon>Bacteria</taxon>
        <taxon>Bacillati</taxon>
        <taxon>Actinomycetota</taxon>
        <taxon>Actinomycetes</taxon>
        <taxon>Kitasatosporales</taxon>
        <taxon>Streptomycetaceae</taxon>
        <taxon>Kitasatospora</taxon>
    </lineage>
</organism>
<dbReference type="InterPro" id="IPR025335">
    <property type="entry name" value="DUF4241"/>
</dbReference>
<accession>A0A066YIH6</accession>
<proteinExistence type="predicted"/>
<dbReference type="AlphaFoldDB" id="A0A066YIH6"/>
<dbReference type="eggNOG" id="ENOG5032WVP">
    <property type="taxonomic scope" value="Bacteria"/>
</dbReference>
<protein>
    <recommendedName>
        <fullName evidence="3">DUF4241 domain-containing protein</fullName>
    </recommendedName>
</protein>